<evidence type="ECO:0000313" key="2">
    <source>
        <dbReference type="EMBL" id="OHA55576.1"/>
    </source>
</evidence>
<keyword evidence="1" id="KW-0472">Membrane</keyword>
<keyword evidence="1" id="KW-0812">Transmembrane</keyword>
<evidence type="ECO:0000313" key="3">
    <source>
        <dbReference type="Proteomes" id="UP000178936"/>
    </source>
</evidence>
<name>A0A1G2Q4R8_9BACT</name>
<organism evidence="2 3">
    <name type="scientific">Candidatus Veblenbacteria bacterium RIFOXYA2_FULL_43_9</name>
    <dbReference type="NCBI Taxonomy" id="1802425"/>
    <lineage>
        <taxon>Bacteria</taxon>
        <taxon>Candidatus Vebleniibacteriota</taxon>
    </lineage>
</organism>
<dbReference type="AlphaFoldDB" id="A0A1G2Q4R8"/>
<feature type="transmembrane region" description="Helical" evidence="1">
    <location>
        <begin position="21"/>
        <end position="40"/>
    </location>
</feature>
<feature type="transmembrane region" description="Helical" evidence="1">
    <location>
        <begin position="52"/>
        <end position="71"/>
    </location>
</feature>
<keyword evidence="1" id="KW-1133">Transmembrane helix</keyword>
<evidence type="ECO:0000256" key="1">
    <source>
        <dbReference type="SAM" id="Phobius"/>
    </source>
</evidence>
<sequence length="75" mass="8240">MAVITRFLSVINIPLVLRAQFVLKEIATGLTISWLSLFALELMRPGIVSLHLDLNLILVLALSAWVISILGKKAT</sequence>
<protein>
    <submittedName>
        <fullName evidence="2">Uncharacterized protein</fullName>
    </submittedName>
</protein>
<comment type="caution">
    <text evidence="2">The sequence shown here is derived from an EMBL/GenBank/DDBJ whole genome shotgun (WGS) entry which is preliminary data.</text>
</comment>
<proteinExistence type="predicted"/>
<dbReference type="EMBL" id="MHTB01000010">
    <property type="protein sequence ID" value="OHA55576.1"/>
    <property type="molecule type" value="Genomic_DNA"/>
</dbReference>
<gene>
    <name evidence="2" type="ORF">A2226_03425</name>
</gene>
<reference evidence="2 3" key="1">
    <citation type="journal article" date="2016" name="Nat. Commun.">
        <title>Thousands of microbial genomes shed light on interconnected biogeochemical processes in an aquifer system.</title>
        <authorList>
            <person name="Anantharaman K."/>
            <person name="Brown C.T."/>
            <person name="Hug L.A."/>
            <person name="Sharon I."/>
            <person name="Castelle C.J."/>
            <person name="Probst A.J."/>
            <person name="Thomas B.C."/>
            <person name="Singh A."/>
            <person name="Wilkins M.J."/>
            <person name="Karaoz U."/>
            <person name="Brodie E.L."/>
            <person name="Williams K.H."/>
            <person name="Hubbard S.S."/>
            <person name="Banfield J.F."/>
        </authorList>
    </citation>
    <scope>NUCLEOTIDE SEQUENCE [LARGE SCALE GENOMIC DNA]</scope>
</reference>
<dbReference type="Proteomes" id="UP000178936">
    <property type="component" value="Unassembled WGS sequence"/>
</dbReference>
<accession>A0A1G2Q4R8</accession>